<dbReference type="Pfam" id="PF09550">
    <property type="entry name" value="Phage_TAC_6"/>
    <property type="match status" value="1"/>
</dbReference>
<proteinExistence type="predicted"/>
<dbReference type="EMBL" id="FOZV01000005">
    <property type="protein sequence ID" value="SFS76696.1"/>
    <property type="molecule type" value="Genomic_DNA"/>
</dbReference>
<organism evidence="1 2">
    <name type="scientific">Brevundimonas viscosa</name>
    <dbReference type="NCBI Taxonomy" id="871741"/>
    <lineage>
        <taxon>Bacteria</taxon>
        <taxon>Pseudomonadati</taxon>
        <taxon>Pseudomonadota</taxon>
        <taxon>Alphaproteobacteria</taxon>
        <taxon>Caulobacterales</taxon>
        <taxon>Caulobacteraceae</taxon>
        <taxon>Brevundimonas</taxon>
    </lineage>
</organism>
<evidence type="ECO:0008006" key="3">
    <source>
        <dbReference type="Google" id="ProtNLM"/>
    </source>
</evidence>
<dbReference type="Proteomes" id="UP000198788">
    <property type="component" value="Unassembled WGS sequence"/>
</dbReference>
<dbReference type="OrthoDB" id="7582980at2"/>
<evidence type="ECO:0000313" key="2">
    <source>
        <dbReference type="Proteomes" id="UP000198788"/>
    </source>
</evidence>
<dbReference type="STRING" id="871741.SAMN05192570_2452"/>
<sequence length="58" mass="6768">MKTPWGEMLRRAFAAGVPPDAFWRLSLREWRMLVEPGQGPGAMDRRELERLAEAWPDE</sequence>
<evidence type="ECO:0000313" key="1">
    <source>
        <dbReference type="EMBL" id="SFS76696.1"/>
    </source>
</evidence>
<protein>
    <recommendedName>
        <fullName evidence="3">Phage tail assembly chaperone protein, TAC</fullName>
    </recommendedName>
</protein>
<accession>A0A1I6SIB7</accession>
<name>A0A1I6SIB7_9CAUL</name>
<dbReference type="AlphaFoldDB" id="A0A1I6SIB7"/>
<reference evidence="2" key="1">
    <citation type="submission" date="2016-10" db="EMBL/GenBank/DDBJ databases">
        <authorList>
            <person name="Varghese N."/>
            <person name="Submissions S."/>
        </authorList>
    </citation>
    <scope>NUCLEOTIDE SEQUENCE [LARGE SCALE GENOMIC DNA]</scope>
    <source>
        <strain evidence="2">CGMCC 1.10683</strain>
    </source>
</reference>
<dbReference type="RefSeq" id="WP_143105810.1">
    <property type="nucleotide sequence ID" value="NZ_FOZV01000005.1"/>
</dbReference>
<keyword evidence="2" id="KW-1185">Reference proteome</keyword>
<dbReference type="InterPro" id="IPR019056">
    <property type="entry name" value="Phage_TAC_6"/>
</dbReference>
<gene>
    <name evidence="1" type="ORF">SAMN05192570_2452</name>
</gene>